<accession>A0A699Z537</accession>
<name>A0A699Z537_HAELA</name>
<organism evidence="1 2">
    <name type="scientific">Haematococcus lacustris</name>
    <name type="common">Green alga</name>
    <name type="synonym">Haematococcus pluvialis</name>
    <dbReference type="NCBI Taxonomy" id="44745"/>
    <lineage>
        <taxon>Eukaryota</taxon>
        <taxon>Viridiplantae</taxon>
        <taxon>Chlorophyta</taxon>
        <taxon>core chlorophytes</taxon>
        <taxon>Chlorophyceae</taxon>
        <taxon>CS clade</taxon>
        <taxon>Chlamydomonadales</taxon>
        <taxon>Haematococcaceae</taxon>
        <taxon>Haematococcus</taxon>
    </lineage>
</organism>
<dbReference type="EMBL" id="BLLF01000721">
    <property type="protein sequence ID" value="GFH14396.1"/>
    <property type="molecule type" value="Genomic_DNA"/>
</dbReference>
<proteinExistence type="predicted"/>
<dbReference type="Proteomes" id="UP000485058">
    <property type="component" value="Unassembled WGS sequence"/>
</dbReference>
<evidence type="ECO:0000313" key="2">
    <source>
        <dbReference type="Proteomes" id="UP000485058"/>
    </source>
</evidence>
<gene>
    <name evidence="1" type="ORF">HaLaN_10442</name>
</gene>
<dbReference type="AlphaFoldDB" id="A0A699Z537"/>
<sequence>MWPFSCPLMFVQCQLLPPASQDAARVNSVPRLVKAMGDKRRGVKAWAGTMLGEFQQCPVEEGAKVLDRLQQHSRMRSVVSLIVSLMVLWGIMVESLRPVLASTKPAPGGQRTTHQQPFNTALFMTMGSGVEQHGIKTTARQLGVTPHAVKRARRSPLSNLAAGAAADWTAARLRTAVSARSSWSTCTTYLRSTAVRHPCTRMCGATTCV</sequence>
<protein>
    <submittedName>
        <fullName evidence="1">Uncharacterized protein</fullName>
    </submittedName>
</protein>
<comment type="caution">
    <text evidence="1">The sequence shown here is derived from an EMBL/GenBank/DDBJ whole genome shotgun (WGS) entry which is preliminary data.</text>
</comment>
<keyword evidence="2" id="KW-1185">Reference proteome</keyword>
<evidence type="ECO:0000313" key="1">
    <source>
        <dbReference type="EMBL" id="GFH14396.1"/>
    </source>
</evidence>
<reference evidence="1 2" key="1">
    <citation type="submission" date="2020-02" db="EMBL/GenBank/DDBJ databases">
        <title>Draft genome sequence of Haematococcus lacustris strain NIES-144.</title>
        <authorList>
            <person name="Morimoto D."/>
            <person name="Nakagawa S."/>
            <person name="Yoshida T."/>
            <person name="Sawayama S."/>
        </authorList>
    </citation>
    <scope>NUCLEOTIDE SEQUENCE [LARGE SCALE GENOMIC DNA]</scope>
    <source>
        <strain evidence="1 2">NIES-144</strain>
    </source>
</reference>